<comment type="cofactor">
    <cofactor evidence="14">
        <name>Mg(2+)</name>
        <dbReference type="ChEBI" id="CHEBI:18420"/>
    </cofactor>
    <text evidence="14">Binds 1 Mg(2+) ion per subunit.</text>
</comment>
<dbReference type="PANTHER" id="PTHR18968">
    <property type="entry name" value="THIAMINE PYROPHOSPHATE ENZYMES"/>
    <property type="match status" value="1"/>
</dbReference>
<dbReference type="Proteomes" id="UP000494245">
    <property type="component" value="Unassembled WGS sequence"/>
</dbReference>
<evidence type="ECO:0000256" key="12">
    <source>
        <dbReference type="ARBA" id="ARBA00023304"/>
    </source>
</evidence>
<evidence type="ECO:0000256" key="1">
    <source>
        <dbReference type="ARBA" id="ARBA00004974"/>
    </source>
</evidence>
<proteinExistence type="inferred from homology"/>
<dbReference type="EMBL" id="BLTE01000013">
    <property type="protein sequence ID" value="GFK94978.1"/>
    <property type="molecule type" value="Genomic_DNA"/>
</dbReference>
<dbReference type="UniPathway" id="UPA00049">
    <property type="reaction ID" value="UER00059"/>
</dbReference>
<reference evidence="19 20" key="1">
    <citation type="submission" date="2020-04" db="EMBL/GenBank/DDBJ databases">
        <authorList>
            <consortium name="Desulfovibrio sp. FSS-1 genome sequencing consortium"/>
            <person name="Shimoshige H."/>
            <person name="Kobayashi H."/>
            <person name="Maekawa T."/>
        </authorList>
    </citation>
    <scope>NUCLEOTIDE SEQUENCE [LARGE SCALE GENOMIC DNA]</scope>
    <source>
        <strain evidence="19 20">SIID29052-01</strain>
    </source>
</reference>
<dbReference type="CDD" id="cd07035">
    <property type="entry name" value="TPP_PYR_POX_like"/>
    <property type="match status" value="1"/>
</dbReference>
<evidence type="ECO:0000313" key="20">
    <source>
        <dbReference type="Proteomes" id="UP000494245"/>
    </source>
</evidence>
<evidence type="ECO:0000256" key="14">
    <source>
        <dbReference type="RuleBase" id="RU003591"/>
    </source>
</evidence>
<dbReference type="NCBIfam" id="TIGR00118">
    <property type="entry name" value="acolac_lg"/>
    <property type="match status" value="1"/>
</dbReference>
<evidence type="ECO:0000256" key="7">
    <source>
        <dbReference type="ARBA" id="ARBA00022679"/>
    </source>
</evidence>
<dbReference type="InterPro" id="IPR012846">
    <property type="entry name" value="Acetolactate_synth_lsu"/>
</dbReference>
<dbReference type="CDD" id="cd02015">
    <property type="entry name" value="TPP_AHAS"/>
    <property type="match status" value="1"/>
</dbReference>
<keyword evidence="7 14" id="KW-0808">Transferase</keyword>
<comment type="caution">
    <text evidence="19">The sequence shown here is derived from an EMBL/GenBank/DDBJ whole genome shotgun (WGS) entry which is preliminary data.</text>
</comment>
<feature type="domain" description="Thiamine pyrophosphate enzyme TPP-binding" evidence="17">
    <location>
        <begin position="388"/>
        <end position="535"/>
    </location>
</feature>
<feature type="domain" description="Thiamine pyrophosphate enzyme N-terminal TPP-binding" evidence="18">
    <location>
        <begin position="4"/>
        <end position="119"/>
    </location>
</feature>
<dbReference type="FunFam" id="3.40.50.970:FF:000016">
    <property type="entry name" value="Acetolactate synthase"/>
    <property type="match status" value="1"/>
</dbReference>
<dbReference type="Pfam" id="PF02775">
    <property type="entry name" value="TPP_enzyme_C"/>
    <property type="match status" value="1"/>
</dbReference>
<evidence type="ECO:0000256" key="13">
    <source>
        <dbReference type="ARBA" id="ARBA00048670"/>
    </source>
</evidence>
<dbReference type="GO" id="GO:0050660">
    <property type="term" value="F:flavin adenine dinucleotide binding"/>
    <property type="evidence" value="ECO:0007669"/>
    <property type="project" value="InterPro"/>
</dbReference>
<dbReference type="RefSeq" id="WP_173085576.1">
    <property type="nucleotide sequence ID" value="NZ_BLTE01000013.1"/>
</dbReference>
<dbReference type="InterPro" id="IPR000399">
    <property type="entry name" value="TPP-bd_CS"/>
</dbReference>
<dbReference type="Pfam" id="PF02776">
    <property type="entry name" value="TPP_enzyme_N"/>
    <property type="match status" value="1"/>
</dbReference>
<dbReference type="InterPro" id="IPR045229">
    <property type="entry name" value="TPP_enz"/>
</dbReference>
<keyword evidence="5 14" id="KW-0028">Amino-acid biosynthesis</keyword>
<dbReference type="FunFam" id="3.40.50.1220:FF:000008">
    <property type="entry name" value="Acetolactate synthase"/>
    <property type="match status" value="1"/>
</dbReference>
<dbReference type="SUPFAM" id="SSF52518">
    <property type="entry name" value="Thiamin diphosphate-binding fold (THDP-binding)"/>
    <property type="match status" value="2"/>
</dbReference>
<evidence type="ECO:0000256" key="9">
    <source>
        <dbReference type="ARBA" id="ARBA00022827"/>
    </source>
</evidence>
<evidence type="ECO:0000256" key="2">
    <source>
        <dbReference type="ARBA" id="ARBA00005025"/>
    </source>
</evidence>
<accession>A0A6V8LXJ4</accession>
<dbReference type="InterPro" id="IPR012001">
    <property type="entry name" value="Thiamin_PyroP_enz_TPP-bd_dom"/>
</dbReference>
<dbReference type="InterPro" id="IPR012000">
    <property type="entry name" value="Thiamin_PyroP_enz_cen_dom"/>
</dbReference>
<evidence type="ECO:0000256" key="8">
    <source>
        <dbReference type="ARBA" id="ARBA00022723"/>
    </source>
</evidence>
<comment type="pathway">
    <text evidence="1 14">Amino-acid biosynthesis; L-isoleucine biosynthesis; L-isoleucine from 2-oxobutanoate: step 1/4.</text>
</comment>
<reference evidence="19 20" key="2">
    <citation type="submission" date="2020-05" db="EMBL/GenBank/DDBJ databases">
        <title>Draft genome sequence of Desulfovibrio sp. strainFSS-1.</title>
        <authorList>
            <person name="Shimoshige H."/>
            <person name="Kobayashi H."/>
            <person name="Maekawa T."/>
        </authorList>
    </citation>
    <scope>NUCLEOTIDE SEQUENCE [LARGE SCALE GENOMIC DNA]</scope>
    <source>
        <strain evidence="19 20">SIID29052-01</strain>
    </source>
</reference>
<keyword evidence="20" id="KW-1185">Reference proteome</keyword>
<keyword evidence="6" id="KW-0285">Flavoprotein</keyword>
<dbReference type="GO" id="GO:0009097">
    <property type="term" value="P:isoleucine biosynthetic process"/>
    <property type="evidence" value="ECO:0007669"/>
    <property type="project" value="UniProtKB-UniPathway"/>
</dbReference>
<dbReference type="InterPro" id="IPR029035">
    <property type="entry name" value="DHS-like_NAD/FAD-binding_dom"/>
</dbReference>
<dbReference type="Gene3D" id="3.40.50.970">
    <property type="match status" value="2"/>
</dbReference>
<protein>
    <recommendedName>
        <fullName evidence="4 14">Acetolactate synthase</fullName>
        <ecNumber evidence="4 14">2.2.1.6</ecNumber>
    </recommendedName>
</protein>
<evidence type="ECO:0000259" key="16">
    <source>
        <dbReference type="Pfam" id="PF00205"/>
    </source>
</evidence>
<keyword evidence="9" id="KW-0274">FAD</keyword>
<dbReference type="GO" id="GO:0009099">
    <property type="term" value="P:L-valine biosynthetic process"/>
    <property type="evidence" value="ECO:0007669"/>
    <property type="project" value="UniProtKB-UniPathway"/>
</dbReference>
<dbReference type="InterPro" id="IPR029061">
    <property type="entry name" value="THDP-binding"/>
</dbReference>
<evidence type="ECO:0000256" key="11">
    <source>
        <dbReference type="ARBA" id="ARBA00023052"/>
    </source>
</evidence>
<dbReference type="Gene3D" id="3.40.50.1220">
    <property type="entry name" value="TPP-binding domain"/>
    <property type="match status" value="1"/>
</dbReference>
<dbReference type="SUPFAM" id="SSF52467">
    <property type="entry name" value="DHS-like NAD/FAD-binding domain"/>
    <property type="match status" value="1"/>
</dbReference>
<feature type="domain" description="Thiamine pyrophosphate enzyme central" evidence="16">
    <location>
        <begin position="192"/>
        <end position="327"/>
    </location>
</feature>
<dbReference type="GO" id="GO:0000287">
    <property type="term" value="F:magnesium ion binding"/>
    <property type="evidence" value="ECO:0007669"/>
    <property type="project" value="UniProtKB-UniRule"/>
</dbReference>
<organism evidence="19 20">
    <name type="scientific">Fundidesulfovibrio magnetotacticus</name>
    <dbReference type="NCBI Taxonomy" id="2730080"/>
    <lineage>
        <taxon>Bacteria</taxon>
        <taxon>Pseudomonadati</taxon>
        <taxon>Thermodesulfobacteriota</taxon>
        <taxon>Desulfovibrionia</taxon>
        <taxon>Desulfovibrionales</taxon>
        <taxon>Desulfovibrionaceae</taxon>
        <taxon>Fundidesulfovibrio</taxon>
    </lineage>
</organism>
<comment type="similarity">
    <text evidence="3 14">Belongs to the TPP enzyme family.</text>
</comment>
<dbReference type="Pfam" id="PF00205">
    <property type="entry name" value="TPP_enzyme_M"/>
    <property type="match status" value="1"/>
</dbReference>
<dbReference type="GO" id="GO:0005948">
    <property type="term" value="C:acetolactate synthase complex"/>
    <property type="evidence" value="ECO:0007669"/>
    <property type="project" value="TreeGrafter"/>
</dbReference>
<evidence type="ECO:0000256" key="4">
    <source>
        <dbReference type="ARBA" id="ARBA00013145"/>
    </source>
</evidence>
<comment type="catalytic activity">
    <reaction evidence="13 14">
        <text>2 pyruvate + H(+) = (2S)-2-acetolactate + CO2</text>
        <dbReference type="Rhea" id="RHEA:25249"/>
        <dbReference type="ChEBI" id="CHEBI:15361"/>
        <dbReference type="ChEBI" id="CHEBI:15378"/>
        <dbReference type="ChEBI" id="CHEBI:16526"/>
        <dbReference type="ChEBI" id="CHEBI:58476"/>
        <dbReference type="EC" id="2.2.1.6"/>
    </reaction>
</comment>
<gene>
    <name evidence="19" type="primary">ilvB_2</name>
    <name evidence="19" type="ORF">NNJEOMEG_02826</name>
</gene>
<sequence>MQTTGARYIVQFLESRGVKTVAGIPGGSILPLYDALAQRGTIRHVLARHEQGAAFMAQGMARLTGRPGVCLATSGPGATNLVTAIADARRDGVPLVCITGQVPLAQIGTEAFQEVDIVAVAGPLTKYSRMVRSASELPEALEEAFEAAVTGRPGPVLLDVPKDVQTGRFTPPALSLIPGEPPARPAPSRWDVSRAAALVNAARRPVLLLGGGASRGRAPELARRLAEKAGLPVTMTLTGLGALPDAHPLCLGMHGMHGHARANRALDACDLLLAVGSRFDDRATGRPETFCPGARIVHVNVDAAELGRIKRAEVAVESDAAHFLEALLPLVERRARGGWLAEVEGLDDAPMPRLPEARREEARPPHEARELVARVAERLRDDAVVVTDVGQHQMVVAQDFPFRNPGRFLTSGGLGVMGFGLPAAIGAALAEPGAQVVCFSGDGSFKMNVQELATLAETGANVKVVVLDNRSLGLVSQQQRLFYGGRRTASRFEGGTDFAALARAFGIAGVSLEAEEDWSRALDEALSRPGPALVHARVDAEAMVFPMVPPGASNREMLTERPDPAEGDGRVDQAVSA</sequence>
<keyword evidence="11 14" id="KW-0786">Thiamine pyrophosphate</keyword>
<dbReference type="InterPro" id="IPR039368">
    <property type="entry name" value="AHAS_TPP"/>
</dbReference>
<feature type="region of interest" description="Disordered" evidence="15">
    <location>
        <begin position="549"/>
        <end position="577"/>
    </location>
</feature>
<comment type="pathway">
    <text evidence="2 14">Amino-acid biosynthesis; L-valine biosynthesis; L-valine from pyruvate: step 1/4.</text>
</comment>
<dbReference type="UniPathway" id="UPA00047">
    <property type="reaction ID" value="UER00055"/>
</dbReference>
<dbReference type="PROSITE" id="PS00187">
    <property type="entry name" value="TPP_ENZYMES"/>
    <property type="match status" value="1"/>
</dbReference>
<evidence type="ECO:0000259" key="17">
    <source>
        <dbReference type="Pfam" id="PF02775"/>
    </source>
</evidence>
<dbReference type="AlphaFoldDB" id="A0A6V8LXJ4"/>
<dbReference type="EC" id="2.2.1.6" evidence="4 14"/>
<dbReference type="InterPro" id="IPR011766">
    <property type="entry name" value="TPP_enzyme_TPP-bd"/>
</dbReference>
<comment type="cofactor">
    <cofactor evidence="14">
        <name>thiamine diphosphate</name>
        <dbReference type="ChEBI" id="CHEBI:58937"/>
    </cofactor>
    <text evidence="14">Binds 1 thiamine pyrophosphate per subunit.</text>
</comment>
<dbReference type="GO" id="GO:0003984">
    <property type="term" value="F:acetolactate synthase activity"/>
    <property type="evidence" value="ECO:0007669"/>
    <property type="project" value="UniProtKB-EC"/>
</dbReference>
<dbReference type="GO" id="GO:0030976">
    <property type="term" value="F:thiamine pyrophosphate binding"/>
    <property type="evidence" value="ECO:0007669"/>
    <property type="project" value="UniProtKB-UniRule"/>
</dbReference>
<feature type="compositionally biased region" description="Basic and acidic residues" evidence="15">
    <location>
        <begin position="557"/>
        <end position="571"/>
    </location>
</feature>
<dbReference type="PANTHER" id="PTHR18968:SF170">
    <property type="entry name" value="ACETOLACTATE SYNTHASE ISOZYME 1 LARGE SUBUNIT"/>
    <property type="match status" value="1"/>
</dbReference>
<evidence type="ECO:0000256" key="10">
    <source>
        <dbReference type="ARBA" id="ARBA00022842"/>
    </source>
</evidence>
<dbReference type="FunFam" id="3.40.50.970:FF:000007">
    <property type="entry name" value="Acetolactate synthase"/>
    <property type="match status" value="1"/>
</dbReference>
<keyword evidence="10 14" id="KW-0460">Magnesium</keyword>
<evidence type="ECO:0000256" key="3">
    <source>
        <dbReference type="ARBA" id="ARBA00007812"/>
    </source>
</evidence>
<evidence type="ECO:0000256" key="6">
    <source>
        <dbReference type="ARBA" id="ARBA00022630"/>
    </source>
</evidence>
<keyword evidence="12 14" id="KW-0100">Branched-chain amino acid biosynthesis</keyword>
<evidence type="ECO:0000259" key="18">
    <source>
        <dbReference type="Pfam" id="PF02776"/>
    </source>
</evidence>
<name>A0A6V8LXJ4_9BACT</name>
<keyword evidence="8 14" id="KW-0479">Metal-binding</keyword>
<evidence type="ECO:0000256" key="15">
    <source>
        <dbReference type="SAM" id="MobiDB-lite"/>
    </source>
</evidence>
<evidence type="ECO:0000313" key="19">
    <source>
        <dbReference type="EMBL" id="GFK94978.1"/>
    </source>
</evidence>
<evidence type="ECO:0000256" key="5">
    <source>
        <dbReference type="ARBA" id="ARBA00022605"/>
    </source>
</evidence>